<dbReference type="Proteomes" id="UP000182719">
    <property type="component" value="Unassembled WGS sequence"/>
</dbReference>
<accession>A0A1H8CTF2</accession>
<dbReference type="EMBL" id="FOAP01000027">
    <property type="protein sequence ID" value="SEM97714.1"/>
    <property type="molecule type" value="Genomic_DNA"/>
</dbReference>
<dbReference type="AlphaFoldDB" id="A0A1H8CTF2"/>
<evidence type="ECO:0000313" key="1">
    <source>
        <dbReference type="EMBL" id="SEM97714.1"/>
    </source>
</evidence>
<proteinExistence type="predicted"/>
<sequence>MWTAVAALLGVPVTSSAQEVLSVEDRIRLLKTMKDCWQTASTTHAAGSADASTSAQADGAFKKLINAKASLDVGGAFKARMRAEFAPLTGNAAAEAAIEACYRMASGGDSLGLNPARRPPEPVVVKAKALRPAAVKPLAPPPEWTCRAPAVFLSATCERGGLGGNDQDVIEAQGVVRGWKEEGLRHRTSCAHAVPSTGSVTARSECHAKEGTLRMLLENAVEGKGGHSSQKACAHGEQCLTYLAFRIDEGGADVRISPEAAGRYELQVDSVECFDRPALEDSGKVHLKAQFLGKGIPLTPGARFPLNSAGVVDVRFHGRTKYELNFAKEAFTGITRCEVSLSLQPRR</sequence>
<evidence type="ECO:0000313" key="2">
    <source>
        <dbReference type="Proteomes" id="UP000182719"/>
    </source>
</evidence>
<reference evidence="2" key="1">
    <citation type="submission" date="2016-10" db="EMBL/GenBank/DDBJ databases">
        <authorList>
            <person name="Varghese N."/>
            <person name="Submissions S."/>
        </authorList>
    </citation>
    <scope>NUCLEOTIDE SEQUENCE [LARGE SCALE GENOMIC DNA]</scope>
    <source>
        <strain evidence="2">DSM 17044</strain>
    </source>
</reference>
<protein>
    <submittedName>
        <fullName evidence="1">Uncharacterized protein</fullName>
    </submittedName>
</protein>
<organism evidence="1 2">
    <name type="scientific">Stigmatella aurantiaca</name>
    <dbReference type="NCBI Taxonomy" id="41"/>
    <lineage>
        <taxon>Bacteria</taxon>
        <taxon>Pseudomonadati</taxon>
        <taxon>Myxococcota</taxon>
        <taxon>Myxococcia</taxon>
        <taxon>Myxococcales</taxon>
        <taxon>Cystobacterineae</taxon>
        <taxon>Archangiaceae</taxon>
        <taxon>Stigmatella</taxon>
    </lineage>
</organism>
<gene>
    <name evidence="1" type="ORF">SAMN05444354_12755</name>
</gene>
<keyword evidence="2" id="KW-1185">Reference proteome</keyword>
<name>A0A1H8CTF2_STIAU</name>